<reference evidence="15 16" key="1">
    <citation type="submission" date="2017-04" db="EMBL/GenBank/DDBJ databases">
        <title>Genome Sequence of the Model Brown-Rot Fungus Postia placenta SB12.</title>
        <authorList>
            <consortium name="DOE Joint Genome Institute"/>
            <person name="Gaskell J."/>
            <person name="Kersten P."/>
            <person name="Larrondo L.F."/>
            <person name="Canessa P."/>
            <person name="Martinez D."/>
            <person name="Hibbett D."/>
            <person name="Schmoll M."/>
            <person name="Kubicek C.P."/>
            <person name="Martinez A.T."/>
            <person name="Yadav J."/>
            <person name="Master E."/>
            <person name="Magnuson J.K."/>
            <person name="James T."/>
            <person name="Yaver D."/>
            <person name="Berka R."/>
            <person name="Labutti K."/>
            <person name="Lipzen A."/>
            <person name="Aerts A."/>
            <person name="Barry K."/>
            <person name="Henrissat B."/>
            <person name="Blanchette R."/>
            <person name="Grigoriev I."/>
            <person name="Cullen D."/>
        </authorList>
    </citation>
    <scope>NUCLEOTIDE SEQUENCE [LARGE SCALE GENOMIC DNA]</scope>
    <source>
        <strain evidence="15 16">MAD-698-R-SB12</strain>
    </source>
</reference>
<dbReference type="PRINTS" id="PR00385">
    <property type="entry name" value="P450"/>
</dbReference>
<feature type="binding site" description="axial binding residue" evidence="13">
    <location>
        <position position="447"/>
    </location>
    <ligand>
        <name>heme</name>
        <dbReference type="ChEBI" id="CHEBI:30413"/>
    </ligand>
    <ligandPart>
        <name>Fe</name>
        <dbReference type="ChEBI" id="CHEBI:18248"/>
    </ligandPart>
</feature>
<evidence type="ECO:0000256" key="9">
    <source>
        <dbReference type="ARBA" id="ARBA00023002"/>
    </source>
</evidence>
<dbReference type="GO" id="GO:0020037">
    <property type="term" value="F:heme binding"/>
    <property type="evidence" value="ECO:0007669"/>
    <property type="project" value="InterPro"/>
</dbReference>
<keyword evidence="16" id="KW-1185">Reference proteome</keyword>
<evidence type="ECO:0000256" key="8">
    <source>
        <dbReference type="ARBA" id="ARBA00022989"/>
    </source>
</evidence>
<keyword evidence="9 14" id="KW-0560">Oxidoreductase</keyword>
<dbReference type="GO" id="GO:0004497">
    <property type="term" value="F:monooxygenase activity"/>
    <property type="evidence" value="ECO:0007669"/>
    <property type="project" value="UniProtKB-KW"/>
</dbReference>
<dbReference type="PRINTS" id="PR00463">
    <property type="entry name" value="EP450I"/>
</dbReference>
<evidence type="ECO:0000256" key="5">
    <source>
        <dbReference type="ARBA" id="ARBA00022617"/>
    </source>
</evidence>
<keyword evidence="10 13" id="KW-0408">Iron</keyword>
<evidence type="ECO:0000256" key="12">
    <source>
        <dbReference type="ARBA" id="ARBA00023136"/>
    </source>
</evidence>
<evidence type="ECO:0000256" key="10">
    <source>
        <dbReference type="ARBA" id="ARBA00023004"/>
    </source>
</evidence>
<keyword evidence="5 13" id="KW-0349">Heme</keyword>
<keyword evidence="12" id="KW-0472">Membrane</keyword>
<dbReference type="AlphaFoldDB" id="A0A1X6N853"/>
<comment type="similarity">
    <text evidence="4 14">Belongs to the cytochrome P450 family.</text>
</comment>
<dbReference type="InterPro" id="IPR002401">
    <property type="entry name" value="Cyt_P450_E_grp-I"/>
</dbReference>
<comment type="cofactor">
    <cofactor evidence="1 13">
        <name>heme</name>
        <dbReference type="ChEBI" id="CHEBI:30413"/>
    </cofactor>
</comment>
<dbReference type="EMBL" id="KZ110593">
    <property type="protein sequence ID" value="OSX64680.1"/>
    <property type="molecule type" value="Genomic_DNA"/>
</dbReference>
<protein>
    <recommendedName>
        <fullName evidence="17">Cytochrome P450</fullName>
    </recommendedName>
</protein>
<dbReference type="GO" id="GO:0016705">
    <property type="term" value="F:oxidoreductase activity, acting on paired donors, with incorporation or reduction of molecular oxygen"/>
    <property type="evidence" value="ECO:0007669"/>
    <property type="project" value="InterPro"/>
</dbReference>
<evidence type="ECO:0000256" key="13">
    <source>
        <dbReference type="PIRSR" id="PIRSR602401-1"/>
    </source>
</evidence>
<evidence type="ECO:0008006" key="17">
    <source>
        <dbReference type="Google" id="ProtNLM"/>
    </source>
</evidence>
<dbReference type="GeneID" id="36333525"/>
<dbReference type="InterPro" id="IPR017972">
    <property type="entry name" value="Cyt_P450_CS"/>
</dbReference>
<keyword evidence="8" id="KW-1133">Transmembrane helix</keyword>
<evidence type="ECO:0000256" key="4">
    <source>
        <dbReference type="ARBA" id="ARBA00010617"/>
    </source>
</evidence>
<dbReference type="InterPro" id="IPR001128">
    <property type="entry name" value="Cyt_P450"/>
</dbReference>
<keyword evidence="6" id="KW-0812">Transmembrane</keyword>
<evidence type="ECO:0000256" key="6">
    <source>
        <dbReference type="ARBA" id="ARBA00022692"/>
    </source>
</evidence>
<dbReference type="Gene3D" id="1.10.630.10">
    <property type="entry name" value="Cytochrome P450"/>
    <property type="match status" value="1"/>
</dbReference>
<dbReference type="CDD" id="cd11065">
    <property type="entry name" value="CYP64-like"/>
    <property type="match status" value="1"/>
</dbReference>
<dbReference type="PANTHER" id="PTHR46300">
    <property type="entry name" value="P450, PUTATIVE (EUROFUNG)-RELATED-RELATED"/>
    <property type="match status" value="1"/>
</dbReference>
<dbReference type="GO" id="GO:0005506">
    <property type="term" value="F:iron ion binding"/>
    <property type="evidence" value="ECO:0007669"/>
    <property type="project" value="InterPro"/>
</dbReference>
<name>A0A1X6N853_9APHY</name>
<dbReference type="Pfam" id="PF00067">
    <property type="entry name" value="p450"/>
    <property type="match status" value="1"/>
</dbReference>
<comment type="subcellular location">
    <subcellularLocation>
        <location evidence="2">Membrane</location>
    </subcellularLocation>
</comment>
<gene>
    <name evidence="15" type="ORF">POSPLADRAFT_1178227</name>
</gene>
<dbReference type="OrthoDB" id="2789670at2759"/>
<evidence type="ECO:0000256" key="7">
    <source>
        <dbReference type="ARBA" id="ARBA00022723"/>
    </source>
</evidence>
<evidence type="ECO:0000256" key="14">
    <source>
        <dbReference type="RuleBase" id="RU000461"/>
    </source>
</evidence>
<proteinExistence type="inferred from homology"/>
<organism evidence="15 16">
    <name type="scientific">Postia placenta MAD-698-R-SB12</name>
    <dbReference type="NCBI Taxonomy" id="670580"/>
    <lineage>
        <taxon>Eukaryota</taxon>
        <taxon>Fungi</taxon>
        <taxon>Dikarya</taxon>
        <taxon>Basidiomycota</taxon>
        <taxon>Agaricomycotina</taxon>
        <taxon>Agaricomycetes</taxon>
        <taxon>Polyporales</taxon>
        <taxon>Adustoporiaceae</taxon>
        <taxon>Rhodonia</taxon>
    </lineage>
</organism>
<evidence type="ECO:0000313" key="15">
    <source>
        <dbReference type="EMBL" id="OSX64680.1"/>
    </source>
</evidence>
<dbReference type="InterPro" id="IPR050364">
    <property type="entry name" value="Cytochrome_P450_fung"/>
</dbReference>
<dbReference type="RefSeq" id="XP_024341474.1">
    <property type="nucleotide sequence ID" value="XM_024488576.1"/>
</dbReference>
<dbReference type="GO" id="GO:0016020">
    <property type="term" value="C:membrane"/>
    <property type="evidence" value="ECO:0007669"/>
    <property type="project" value="UniProtKB-SubCell"/>
</dbReference>
<keyword evidence="11 14" id="KW-0503">Monooxygenase</keyword>
<dbReference type="SUPFAM" id="SSF48264">
    <property type="entry name" value="Cytochrome P450"/>
    <property type="match status" value="1"/>
</dbReference>
<dbReference type="PANTHER" id="PTHR46300:SF2">
    <property type="entry name" value="CYTOCHROME P450 MONOOXYGENASE ALNH-RELATED"/>
    <property type="match status" value="1"/>
</dbReference>
<evidence type="ECO:0000256" key="11">
    <source>
        <dbReference type="ARBA" id="ARBA00023033"/>
    </source>
</evidence>
<sequence>MLTVSLAERALYAFVFVSIVSHFVYARWIRCWSRVHHPPGPSPLPLLGNVYQLPDGHKEKTMSDWAVVFGKLVYVSFFRTRVLIVSSLDVAQEIMEKRSMHYSDRPRLVHMQEMMQWTSHLGYAASSEDFRKHRKWLQSAFLAHNSLVKYRPIQLREVRVLLDGMSGSSSQFEQHLNRFIGAILMEVVYGYTVTSADDKFLKYGSEVMEEVAHAGYPSLSPPDWLPFLKYVPTWLPFGKYRKESERFKDLVRKMRADPYDYVRKTMAAGTAPSSFTSTLVEEAVRTNLLTLQEEEDIKDMATLVYGGGMDTTVSTLSAFVLAMVLNPRVLKKAQEEMDYVVNQDRLPDFSDRNSLPYLECIIKEVYRWHVVAPLGVPHQSTIDDKVRGFDIPGKTVIIPNLWAISRDPERYPDPETFYPERFEHARAGSIPQTDPRKFIFGFGRRICPGRLLADANIWLAIANMVATLDIGKARDSAGSEIEPRVESTSGFISHFEDYMSDIKPRSENAAQLIAAAAV</sequence>
<dbReference type="InterPro" id="IPR036396">
    <property type="entry name" value="Cyt_P450_sf"/>
</dbReference>
<keyword evidence="7 13" id="KW-0479">Metal-binding</keyword>
<dbReference type="STRING" id="670580.A0A1X6N853"/>
<comment type="pathway">
    <text evidence="3">Secondary metabolite biosynthesis.</text>
</comment>
<evidence type="ECO:0000256" key="3">
    <source>
        <dbReference type="ARBA" id="ARBA00005179"/>
    </source>
</evidence>
<evidence type="ECO:0000313" key="16">
    <source>
        <dbReference type="Proteomes" id="UP000194127"/>
    </source>
</evidence>
<accession>A0A1X6N853</accession>
<evidence type="ECO:0000256" key="2">
    <source>
        <dbReference type="ARBA" id="ARBA00004370"/>
    </source>
</evidence>
<dbReference type="Proteomes" id="UP000194127">
    <property type="component" value="Unassembled WGS sequence"/>
</dbReference>
<evidence type="ECO:0000256" key="1">
    <source>
        <dbReference type="ARBA" id="ARBA00001971"/>
    </source>
</evidence>
<dbReference type="PROSITE" id="PS00086">
    <property type="entry name" value="CYTOCHROME_P450"/>
    <property type="match status" value="1"/>
</dbReference>